<proteinExistence type="predicted"/>
<name>A0A7S4PWS0_9DINO</name>
<dbReference type="EMBL" id="HBNR01004996">
    <property type="protein sequence ID" value="CAE4563764.1"/>
    <property type="molecule type" value="Transcribed_RNA"/>
</dbReference>
<protein>
    <submittedName>
        <fullName evidence="2">Uncharacterized protein</fullName>
    </submittedName>
</protein>
<feature type="region of interest" description="Disordered" evidence="1">
    <location>
        <begin position="1"/>
        <end position="34"/>
    </location>
</feature>
<dbReference type="AlphaFoldDB" id="A0A7S4PWS0"/>
<organism evidence="2">
    <name type="scientific">Alexandrium monilatum</name>
    <dbReference type="NCBI Taxonomy" id="311494"/>
    <lineage>
        <taxon>Eukaryota</taxon>
        <taxon>Sar</taxon>
        <taxon>Alveolata</taxon>
        <taxon>Dinophyceae</taxon>
        <taxon>Gonyaulacales</taxon>
        <taxon>Pyrocystaceae</taxon>
        <taxon>Alexandrium</taxon>
    </lineage>
</organism>
<reference evidence="2" key="1">
    <citation type="submission" date="2021-01" db="EMBL/GenBank/DDBJ databases">
        <authorList>
            <person name="Corre E."/>
            <person name="Pelletier E."/>
            <person name="Niang G."/>
            <person name="Scheremetjew M."/>
            <person name="Finn R."/>
            <person name="Kale V."/>
            <person name="Holt S."/>
            <person name="Cochrane G."/>
            <person name="Meng A."/>
            <person name="Brown T."/>
            <person name="Cohen L."/>
        </authorList>
    </citation>
    <scope>NUCLEOTIDE SEQUENCE</scope>
    <source>
        <strain evidence="2">CCMP3105</strain>
    </source>
</reference>
<sequence length="147" mass="16462">MLRTSSKHSARFLPRGSTSHGAMPRALDSGDRAGNPWTARACSMGAISQRRSRCARVRSAVRRLWGRSAEVEVCEGYMPEPRRPRPQRPRGSSMEAEVRHEWLNDDHARRVLMSCLRRPSMEEGNRWLAPPVPGSIEGTFTAALPQG</sequence>
<evidence type="ECO:0000313" key="2">
    <source>
        <dbReference type="EMBL" id="CAE4563764.1"/>
    </source>
</evidence>
<accession>A0A7S4PWS0</accession>
<evidence type="ECO:0000256" key="1">
    <source>
        <dbReference type="SAM" id="MobiDB-lite"/>
    </source>
</evidence>
<feature type="compositionally biased region" description="Basic residues" evidence="1">
    <location>
        <begin position="1"/>
        <end position="10"/>
    </location>
</feature>
<gene>
    <name evidence="2" type="ORF">AMON00008_LOCUS3383</name>
</gene>